<dbReference type="SUPFAM" id="SSF69618">
    <property type="entry name" value="HemD-like"/>
    <property type="match status" value="1"/>
</dbReference>
<keyword evidence="7" id="KW-0627">Porphyrin biosynthesis</keyword>
<dbReference type="InterPro" id="IPR035996">
    <property type="entry name" value="4pyrrol_Methylase_sf"/>
</dbReference>
<dbReference type="InterPro" id="IPR000878">
    <property type="entry name" value="4pyrrol_Mease"/>
</dbReference>
<comment type="pathway">
    <text evidence="9">Cofactor biosynthesis; adenosylcobalamin biosynthesis; precorrin-2 from uroporphyrinogen III: step 1/1.</text>
</comment>
<dbReference type="STRING" id="1842532.A7E78_12045"/>
<dbReference type="InterPro" id="IPR014776">
    <property type="entry name" value="4pyrrole_Mease_sub2"/>
</dbReference>
<dbReference type="InterPro" id="IPR036108">
    <property type="entry name" value="4pyrrol_syn_uPrphyn_synt_sf"/>
</dbReference>
<dbReference type="Gene3D" id="3.40.50.10090">
    <property type="match status" value="2"/>
</dbReference>
<evidence type="ECO:0000256" key="1">
    <source>
        <dbReference type="ARBA" id="ARBA00005879"/>
    </source>
</evidence>
<comment type="pathway">
    <text evidence="8">Porphyrin-containing compound metabolism; siroheme biosynthesis; precorrin-2 from uroporphyrinogen III: step 1/1.</text>
</comment>
<dbReference type="UniPathway" id="UPA00262">
    <property type="reaction ID" value="UER00211"/>
</dbReference>
<dbReference type="PANTHER" id="PTHR45790:SF3">
    <property type="entry name" value="S-ADENOSYL-L-METHIONINE-DEPENDENT UROPORPHYRINOGEN III METHYLTRANSFERASE, CHLOROPLASTIC"/>
    <property type="match status" value="1"/>
</dbReference>
<dbReference type="FunFam" id="3.30.950.10:FF:000001">
    <property type="entry name" value="Siroheme synthase"/>
    <property type="match status" value="1"/>
</dbReference>
<dbReference type="Gene3D" id="3.40.1010.10">
    <property type="entry name" value="Cobalt-precorrin-4 Transmethylase, Domain 1"/>
    <property type="match status" value="1"/>
</dbReference>
<evidence type="ECO:0000256" key="5">
    <source>
        <dbReference type="ARBA" id="ARBA00022679"/>
    </source>
</evidence>
<evidence type="ECO:0000256" key="7">
    <source>
        <dbReference type="ARBA" id="ARBA00023244"/>
    </source>
</evidence>
<dbReference type="InterPro" id="IPR003043">
    <property type="entry name" value="Uropor_MeTrfase_CS"/>
</dbReference>
<reference evidence="13 14" key="1">
    <citation type="journal article" date="2017" name="Genome Announc.">
        <title>Complete Genome Sequences of Two Acetylene-Fermenting Pelobacter acetylenicus Strains.</title>
        <authorList>
            <person name="Sutton J.M."/>
            <person name="Baesman S.M."/>
            <person name="Fierst J.L."/>
            <person name="Poret-Peterson A.T."/>
            <person name="Oremland R.S."/>
            <person name="Dunlap D.S."/>
            <person name="Akob D.M."/>
        </authorList>
    </citation>
    <scope>NUCLEOTIDE SEQUENCE [LARGE SCALE GENOMIC DNA]</scope>
    <source>
        <strain evidence="13 14">SFB93</strain>
    </source>
</reference>
<feature type="domain" description="Tetrapyrrole biosynthesis uroporphyrinogen III synthase" evidence="12">
    <location>
        <begin position="269"/>
        <end position="497"/>
    </location>
</feature>
<dbReference type="EMBL" id="CP015519">
    <property type="protein sequence ID" value="APG28507.1"/>
    <property type="molecule type" value="Genomic_DNA"/>
</dbReference>
<dbReference type="AlphaFoldDB" id="A0A1L3GRF4"/>
<organism evidence="13 14">
    <name type="scientific">Syntrophotalea acetylenivorans</name>
    <dbReference type="NCBI Taxonomy" id="1842532"/>
    <lineage>
        <taxon>Bacteria</taxon>
        <taxon>Pseudomonadati</taxon>
        <taxon>Thermodesulfobacteriota</taxon>
        <taxon>Desulfuromonadia</taxon>
        <taxon>Desulfuromonadales</taxon>
        <taxon>Syntrophotaleaceae</taxon>
        <taxon>Syntrophotalea</taxon>
    </lineage>
</organism>
<protein>
    <recommendedName>
        <fullName evidence="2">uroporphyrinogen-III C-methyltransferase</fullName>
        <ecNumber evidence="2">2.1.1.107</ecNumber>
    </recommendedName>
</protein>
<dbReference type="Proteomes" id="UP000182517">
    <property type="component" value="Chromosome"/>
</dbReference>
<dbReference type="CDD" id="cd06578">
    <property type="entry name" value="HemD"/>
    <property type="match status" value="1"/>
</dbReference>
<dbReference type="InterPro" id="IPR003754">
    <property type="entry name" value="4pyrrol_synth_uPrphyn_synth"/>
</dbReference>
<evidence type="ECO:0000256" key="6">
    <source>
        <dbReference type="ARBA" id="ARBA00022691"/>
    </source>
</evidence>
<dbReference type="RefSeq" id="WP_072284534.1">
    <property type="nucleotide sequence ID" value="NZ_CP015519.1"/>
</dbReference>
<dbReference type="FunFam" id="3.40.50.10090:FF:000001">
    <property type="entry name" value="Bifunctional uroporphyrinogen-III C-methyltransferase/uroporphyrinogen-III synthase"/>
    <property type="match status" value="1"/>
</dbReference>
<keyword evidence="6" id="KW-0949">S-adenosyl-L-methionine</keyword>
<evidence type="ECO:0000256" key="9">
    <source>
        <dbReference type="ARBA" id="ARBA00060548"/>
    </source>
</evidence>
<feature type="domain" description="Tetrapyrrole methylase" evidence="11">
    <location>
        <begin position="6"/>
        <end position="217"/>
    </location>
</feature>
<evidence type="ECO:0000259" key="11">
    <source>
        <dbReference type="Pfam" id="PF00590"/>
    </source>
</evidence>
<dbReference type="FunFam" id="3.40.1010.10:FF:000001">
    <property type="entry name" value="Siroheme synthase"/>
    <property type="match status" value="1"/>
</dbReference>
<dbReference type="Pfam" id="PF02602">
    <property type="entry name" value="HEM4"/>
    <property type="match status" value="1"/>
</dbReference>
<dbReference type="InterPro" id="IPR050161">
    <property type="entry name" value="Siro_Cobalamin_biosynth"/>
</dbReference>
<accession>A0A1L3GRF4</accession>
<evidence type="ECO:0000313" key="13">
    <source>
        <dbReference type="EMBL" id="APG28507.1"/>
    </source>
</evidence>
<dbReference type="GO" id="GO:0004852">
    <property type="term" value="F:uroporphyrinogen-III synthase activity"/>
    <property type="evidence" value="ECO:0007669"/>
    <property type="project" value="InterPro"/>
</dbReference>
<comment type="similarity">
    <text evidence="1 10">Belongs to the precorrin methyltransferase family.</text>
</comment>
<dbReference type="PROSITE" id="PS00840">
    <property type="entry name" value="SUMT_2"/>
    <property type="match status" value="1"/>
</dbReference>
<dbReference type="Gene3D" id="3.30.950.10">
    <property type="entry name" value="Methyltransferase, Cobalt-precorrin-4 Transmethylase, Domain 2"/>
    <property type="match status" value="1"/>
</dbReference>
<dbReference type="GO" id="GO:0009236">
    <property type="term" value="P:cobalamin biosynthetic process"/>
    <property type="evidence" value="ECO:0007669"/>
    <property type="project" value="UniProtKB-KW"/>
</dbReference>
<dbReference type="GO" id="GO:0019354">
    <property type="term" value="P:siroheme biosynthetic process"/>
    <property type="evidence" value="ECO:0007669"/>
    <property type="project" value="UniProtKB-UniPathway"/>
</dbReference>
<dbReference type="PANTHER" id="PTHR45790">
    <property type="entry name" value="SIROHEME SYNTHASE-RELATED"/>
    <property type="match status" value="1"/>
</dbReference>
<keyword evidence="14" id="KW-1185">Reference proteome</keyword>
<proteinExistence type="inferred from homology"/>
<gene>
    <name evidence="13" type="ORF">A7E78_12045</name>
</gene>
<evidence type="ECO:0000256" key="3">
    <source>
        <dbReference type="ARBA" id="ARBA00022573"/>
    </source>
</evidence>
<dbReference type="SUPFAM" id="SSF53790">
    <property type="entry name" value="Tetrapyrrole methylase"/>
    <property type="match status" value="1"/>
</dbReference>
<dbReference type="EC" id="2.1.1.107" evidence="2"/>
<evidence type="ECO:0000313" key="14">
    <source>
        <dbReference type="Proteomes" id="UP000182517"/>
    </source>
</evidence>
<dbReference type="InterPro" id="IPR014777">
    <property type="entry name" value="4pyrrole_Mease_sub1"/>
</dbReference>
<dbReference type="NCBIfam" id="NF004790">
    <property type="entry name" value="PRK06136.1"/>
    <property type="match status" value="1"/>
</dbReference>
<name>A0A1L3GRF4_9BACT</name>
<evidence type="ECO:0000256" key="10">
    <source>
        <dbReference type="RuleBase" id="RU003960"/>
    </source>
</evidence>
<keyword evidence="5 10" id="KW-0808">Transferase</keyword>
<dbReference type="CDD" id="cd11642">
    <property type="entry name" value="SUMT"/>
    <property type="match status" value="1"/>
</dbReference>
<evidence type="ECO:0000256" key="8">
    <source>
        <dbReference type="ARBA" id="ARBA00025705"/>
    </source>
</evidence>
<dbReference type="KEGG" id="pef:A7E78_12045"/>
<sequence>MKQGIVYLIGAGPGDPGLITVKGRDCLRRAEVVVYDYLANPALLAEAPPEAERIFVGKTRGQHHTPQPQINALLVERAQRGQVVARLKGGDPYVFGRGGEEAEELVAAGVPFEVVPGISAGFAAAAYAGIPLTHREFTTSLGLVTGHENPEKKVSNLDWQKLATGVGTLVFYMGMTNLALIAEQLMANGRDPQTPVAVIRWGTTPQQQTVTATLGDVVEKVAAAGLKPPAVIVIGEVVRLRDKLRWFDQRPLFGRKVLVTRSPQQAYSLAGLLQTAGAEAICLPTVEIAPPSSWKELDAAISELAATDYLVLTSANGVSAFFERLSAAGLDGRSLQGVTIVAVGPKTASAIAEHGLRADLIPQRYQAEGIVELLQQRSLKGKRILYPRSASARDLLCTELRKSGAEVRAPVAYRTKPAADGAARLQELLSGEKLDAVTFTSASTVEHCLALLAPHEVDCLDKAVIAAIGPLTAAAARKHGLTVDIEPNEATCEALVEALGNYFQKN</sequence>
<dbReference type="GO" id="GO:0004851">
    <property type="term" value="F:uroporphyrin-III C-methyltransferase activity"/>
    <property type="evidence" value="ECO:0007669"/>
    <property type="project" value="UniProtKB-EC"/>
</dbReference>
<dbReference type="GO" id="GO:0032259">
    <property type="term" value="P:methylation"/>
    <property type="evidence" value="ECO:0007669"/>
    <property type="project" value="UniProtKB-KW"/>
</dbReference>
<evidence type="ECO:0000256" key="2">
    <source>
        <dbReference type="ARBA" id="ARBA00012162"/>
    </source>
</evidence>
<keyword evidence="4 10" id="KW-0489">Methyltransferase</keyword>
<evidence type="ECO:0000256" key="4">
    <source>
        <dbReference type="ARBA" id="ARBA00022603"/>
    </source>
</evidence>
<dbReference type="PROSITE" id="PS00839">
    <property type="entry name" value="SUMT_1"/>
    <property type="match status" value="1"/>
</dbReference>
<keyword evidence="3" id="KW-0169">Cobalamin biosynthesis</keyword>
<dbReference type="OrthoDB" id="9815856at2"/>
<evidence type="ECO:0000259" key="12">
    <source>
        <dbReference type="Pfam" id="PF02602"/>
    </source>
</evidence>
<dbReference type="InterPro" id="IPR006366">
    <property type="entry name" value="CobA/CysG_C"/>
</dbReference>
<dbReference type="Pfam" id="PF00590">
    <property type="entry name" value="TP_methylase"/>
    <property type="match status" value="1"/>
</dbReference>
<dbReference type="NCBIfam" id="TIGR01469">
    <property type="entry name" value="cobA_cysG_Cterm"/>
    <property type="match status" value="1"/>
</dbReference>